<dbReference type="EMBL" id="BA000039">
    <property type="protein sequence ID" value="BAC08109.1"/>
    <property type="molecule type" value="Genomic_DNA"/>
</dbReference>
<feature type="transmembrane region" description="Helical" evidence="1">
    <location>
        <begin position="12"/>
        <end position="32"/>
    </location>
</feature>
<sequence>MVAGVFALTQHYQWSFAVLAIPALIGWVVVLVTQRQYPAPQNLETVIQDLDPKRRPTLFWMSLLAAAFLGGGYVDFP</sequence>
<evidence type="ECO:0000313" key="3">
    <source>
        <dbReference type="Proteomes" id="UP000000440"/>
    </source>
</evidence>
<keyword evidence="1" id="KW-0472">Membrane</keyword>
<accession>Q8DLD8</accession>
<feature type="transmembrane region" description="Helical" evidence="1">
    <location>
        <begin position="57"/>
        <end position="74"/>
    </location>
</feature>
<dbReference type="EnsemblBacteria" id="BAC08109">
    <property type="protein sequence ID" value="BAC08109"/>
    <property type="gene ID" value="BAC08109"/>
</dbReference>
<evidence type="ECO:0000313" key="2">
    <source>
        <dbReference type="EMBL" id="BAC08109.1"/>
    </source>
</evidence>
<organism evidence="2 3">
    <name type="scientific">Thermosynechococcus vestitus (strain NIES-2133 / IAM M-273 / BP-1)</name>
    <dbReference type="NCBI Taxonomy" id="197221"/>
    <lineage>
        <taxon>Bacteria</taxon>
        <taxon>Bacillati</taxon>
        <taxon>Cyanobacteriota</taxon>
        <taxon>Cyanophyceae</taxon>
        <taxon>Acaryochloridales</taxon>
        <taxon>Thermosynechococcaceae</taxon>
        <taxon>Thermosynechococcus</taxon>
    </lineage>
</organism>
<evidence type="ECO:0000256" key="1">
    <source>
        <dbReference type="SAM" id="Phobius"/>
    </source>
</evidence>
<dbReference type="SUPFAM" id="SSF103473">
    <property type="entry name" value="MFS general substrate transporter"/>
    <property type="match status" value="1"/>
</dbReference>
<dbReference type="STRING" id="197221.gene:10747147"/>
<dbReference type="eggNOG" id="COG2270">
    <property type="taxonomic scope" value="Bacteria"/>
</dbReference>
<dbReference type="KEGG" id="tel:tsr0557"/>
<keyword evidence="1" id="KW-0812">Transmembrane</keyword>
<keyword evidence="3" id="KW-1185">Reference proteome</keyword>
<gene>
    <name evidence="2" type="ordered locus">tsr0557</name>
</gene>
<dbReference type="InterPro" id="IPR036259">
    <property type="entry name" value="MFS_trans_sf"/>
</dbReference>
<name>Q8DLD8_THEVB</name>
<protein>
    <submittedName>
        <fullName evidence="2">Tsr0557 protein</fullName>
    </submittedName>
</protein>
<dbReference type="AlphaFoldDB" id="Q8DLD8"/>
<reference evidence="2 3" key="1">
    <citation type="journal article" date="2002" name="DNA Res.">
        <title>Complete genome structure of the thermophilic cyanobacterium Thermosynechococcus elongatus BP-1.</title>
        <authorList>
            <person name="Nakamura Y."/>
            <person name="Kaneko T."/>
            <person name="Sato S."/>
            <person name="Ikeuchi M."/>
            <person name="Katoh H."/>
            <person name="Sasamoto S."/>
            <person name="Watanabe A."/>
            <person name="Iriguchi M."/>
            <person name="Kawashima K."/>
            <person name="Kimura T."/>
            <person name="Kishida Y."/>
            <person name="Kiyokawa C."/>
            <person name="Kohara M."/>
            <person name="Matsumoto M."/>
            <person name="Matsuno A."/>
            <person name="Nakazaki N."/>
            <person name="Shimpo S."/>
            <person name="Sugimoto M."/>
            <person name="Takeuchi C."/>
            <person name="Yamada M."/>
            <person name="Tabata S."/>
        </authorList>
    </citation>
    <scope>NUCLEOTIDE SEQUENCE [LARGE SCALE GENOMIC DNA]</scope>
    <source>
        <strain evidence="3">IAM M-273 / NIES-2133 / BP-1</strain>
    </source>
</reference>
<keyword evidence="1" id="KW-1133">Transmembrane helix</keyword>
<dbReference type="Proteomes" id="UP000000440">
    <property type="component" value="Chromosome"/>
</dbReference>
<proteinExistence type="predicted"/>